<evidence type="ECO:0000313" key="2">
    <source>
        <dbReference type="EMBL" id="MBC8334026.1"/>
    </source>
</evidence>
<reference evidence="2 3" key="1">
    <citation type="submission" date="2020-08" db="EMBL/GenBank/DDBJ databases">
        <title>Bridging the membrane lipid divide: bacteria of the FCB group superphylum have the potential to synthesize archaeal ether lipids.</title>
        <authorList>
            <person name="Villanueva L."/>
            <person name="Von Meijenfeldt F.A.B."/>
            <person name="Westbye A.B."/>
            <person name="Yadav S."/>
            <person name="Hopmans E.C."/>
            <person name="Dutilh B.E."/>
            <person name="Sinninghe Damste J.S."/>
        </authorList>
    </citation>
    <scope>NUCLEOTIDE SEQUENCE [LARGE SCALE GENOMIC DNA]</scope>
    <source>
        <strain evidence="2">NIOZ-UU36</strain>
    </source>
</reference>
<protein>
    <recommendedName>
        <fullName evidence="4">Cytochrome c7-like domain-containing protein</fullName>
    </recommendedName>
</protein>
<evidence type="ECO:0008006" key="4">
    <source>
        <dbReference type="Google" id="ProtNLM"/>
    </source>
</evidence>
<dbReference type="EMBL" id="JACNJN010000037">
    <property type="protein sequence ID" value="MBC8334026.1"/>
    <property type="molecule type" value="Genomic_DNA"/>
</dbReference>
<dbReference type="GO" id="GO:0016491">
    <property type="term" value="F:oxidoreductase activity"/>
    <property type="evidence" value="ECO:0007669"/>
    <property type="project" value="TreeGrafter"/>
</dbReference>
<dbReference type="SUPFAM" id="SSF48695">
    <property type="entry name" value="Multiheme cytochromes"/>
    <property type="match status" value="2"/>
</dbReference>
<proteinExistence type="predicted"/>
<dbReference type="AlphaFoldDB" id="A0A8J6NG26"/>
<dbReference type="CDD" id="cd08168">
    <property type="entry name" value="Cytochrom_C3"/>
    <property type="match status" value="1"/>
</dbReference>
<dbReference type="Gene3D" id="1.10.1130.10">
    <property type="entry name" value="Flavocytochrome C3, Chain A"/>
    <property type="match status" value="2"/>
</dbReference>
<name>A0A8J6NG26_9CHLR</name>
<organism evidence="2 3">
    <name type="scientific">Candidatus Desulfolinea nitratireducens</name>
    <dbReference type="NCBI Taxonomy" id="2841698"/>
    <lineage>
        <taxon>Bacteria</taxon>
        <taxon>Bacillati</taxon>
        <taxon>Chloroflexota</taxon>
        <taxon>Anaerolineae</taxon>
        <taxon>Anaerolineales</taxon>
        <taxon>Anaerolineales incertae sedis</taxon>
        <taxon>Candidatus Desulfolinea</taxon>
    </lineage>
</organism>
<dbReference type="PANTHER" id="PTHR35038:SF8">
    <property type="entry name" value="C-TYPE POLYHEME CYTOCHROME OMCC"/>
    <property type="match status" value="1"/>
</dbReference>
<dbReference type="InterPro" id="IPR036280">
    <property type="entry name" value="Multihaem_cyt_sf"/>
</dbReference>
<evidence type="ECO:0000313" key="3">
    <source>
        <dbReference type="Proteomes" id="UP000614469"/>
    </source>
</evidence>
<evidence type="ECO:0000256" key="1">
    <source>
        <dbReference type="ARBA" id="ARBA00022729"/>
    </source>
</evidence>
<sequence>MAPLEPWEKVLVEDEFTSTVHGEVLCTTCHEGAQSPNKDEAHINMISDPSAAPNQGCQMCHSTETETFENSLHSNLNGYWTAIDARSAPEDHQALESMFGNHCSSCHTTCGDCHVSQPNSVGGGLIDGHNVKKTPSMTRNCTACHGSRIGSEYLGKHEDLPGDVHFRQGRMNCVDCHTGMEMHDSTGTCTECHTTPEEAELLNNLDRYSGAQIPSCESCHETVGASGDANPQHLLHQEKLSCQVCHSISYTSCDGCHVAVSEETGNPFFSTEGSYLNFLIGQNSDPNYHRPYEYVPVRHIPVDTESYAFYGENLLSNFDAKPTWEYTTPHNIQRNTPQNESCDACHGNEEIFLTADKVSPEELQANQGVIIDEVPPLK</sequence>
<dbReference type="PANTHER" id="PTHR35038">
    <property type="entry name" value="DISSIMILATORY SULFITE REDUCTASE SIRA"/>
    <property type="match status" value="1"/>
</dbReference>
<keyword evidence="1" id="KW-0732">Signal</keyword>
<dbReference type="InterPro" id="IPR051829">
    <property type="entry name" value="Multiheme_Cytochr_ET"/>
</dbReference>
<comment type="caution">
    <text evidence="2">The sequence shown here is derived from an EMBL/GenBank/DDBJ whole genome shotgun (WGS) entry which is preliminary data.</text>
</comment>
<accession>A0A8J6NG26</accession>
<gene>
    <name evidence="2" type="ORF">H8E29_02070</name>
</gene>
<dbReference type="Proteomes" id="UP000614469">
    <property type="component" value="Unassembled WGS sequence"/>
</dbReference>